<reference evidence="4" key="1">
    <citation type="journal article" date="2021" name="Open Biol.">
        <title>Shared evolutionary footprints suggest mitochondrial oxidative damage underlies multiple complex I losses in fungi.</title>
        <authorList>
            <person name="Schikora-Tamarit M.A."/>
            <person name="Marcet-Houben M."/>
            <person name="Nosek J."/>
            <person name="Gabaldon T."/>
        </authorList>
    </citation>
    <scope>NUCLEOTIDE SEQUENCE</scope>
    <source>
        <strain evidence="4">CBS2887</strain>
    </source>
</reference>
<evidence type="ECO:0000313" key="4">
    <source>
        <dbReference type="EMBL" id="KAH3685083.1"/>
    </source>
</evidence>
<organism evidence="4 5">
    <name type="scientific">Wickerhamomyces pijperi</name>
    <name type="common">Yeast</name>
    <name type="synonym">Pichia pijperi</name>
    <dbReference type="NCBI Taxonomy" id="599730"/>
    <lineage>
        <taxon>Eukaryota</taxon>
        <taxon>Fungi</taxon>
        <taxon>Dikarya</taxon>
        <taxon>Ascomycota</taxon>
        <taxon>Saccharomycotina</taxon>
        <taxon>Saccharomycetes</taxon>
        <taxon>Phaffomycetales</taxon>
        <taxon>Wickerhamomycetaceae</taxon>
        <taxon>Wickerhamomyces</taxon>
    </lineage>
</organism>
<dbReference type="FunFam" id="3.40.605.10:FF:000007">
    <property type="entry name" value="NAD/NADP-dependent betaine aldehyde dehydrogenase"/>
    <property type="match status" value="1"/>
</dbReference>
<dbReference type="OrthoDB" id="310895at2759"/>
<comment type="similarity">
    <text evidence="1">Belongs to the aldehyde dehydrogenase family.</text>
</comment>
<dbReference type="GO" id="GO:0005739">
    <property type="term" value="C:mitochondrion"/>
    <property type="evidence" value="ECO:0007669"/>
    <property type="project" value="TreeGrafter"/>
</dbReference>
<dbReference type="PANTHER" id="PTHR43866">
    <property type="entry name" value="MALONATE-SEMIALDEHYDE DEHYDROGENASE"/>
    <property type="match status" value="1"/>
</dbReference>
<dbReference type="InterPro" id="IPR016161">
    <property type="entry name" value="Ald_DH/histidinol_DH"/>
</dbReference>
<dbReference type="InterPro" id="IPR016162">
    <property type="entry name" value="Ald_DH_N"/>
</dbReference>
<protein>
    <recommendedName>
        <fullName evidence="3">Aldehyde dehydrogenase domain-containing protein</fullName>
    </recommendedName>
</protein>
<gene>
    <name evidence="4" type="ORF">WICPIJ_003960</name>
</gene>
<evidence type="ECO:0000256" key="2">
    <source>
        <dbReference type="ARBA" id="ARBA00023002"/>
    </source>
</evidence>
<dbReference type="PANTHER" id="PTHR43866:SF3">
    <property type="entry name" value="METHYLMALONATE-SEMIALDEHYDE DEHYDROGENASE [ACYLATING], MITOCHONDRIAL"/>
    <property type="match status" value="1"/>
</dbReference>
<evidence type="ECO:0000313" key="5">
    <source>
        <dbReference type="Proteomes" id="UP000774326"/>
    </source>
</evidence>
<dbReference type="GO" id="GO:0006574">
    <property type="term" value="P:L-valine catabolic process"/>
    <property type="evidence" value="ECO:0007669"/>
    <property type="project" value="TreeGrafter"/>
</dbReference>
<dbReference type="FunFam" id="3.40.309.10:FF:000002">
    <property type="entry name" value="Methylmalonate-semialdehyde dehydrogenase (Acylating)"/>
    <property type="match status" value="1"/>
</dbReference>
<evidence type="ECO:0000259" key="3">
    <source>
        <dbReference type="Pfam" id="PF00171"/>
    </source>
</evidence>
<name>A0A9P8TMJ3_WICPI</name>
<dbReference type="AlphaFoldDB" id="A0A9P8TMJ3"/>
<dbReference type="NCBIfam" id="TIGR01722">
    <property type="entry name" value="MMSDH"/>
    <property type="match status" value="1"/>
</dbReference>
<keyword evidence="2" id="KW-0560">Oxidoreductase</keyword>
<reference evidence="4" key="2">
    <citation type="submission" date="2021-01" db="EMBL/GenBank/DDBJ databases">
        <authorList>
            <person name="Schikora-Tamarit M.A."/>
        </authorList>
    </citation>
    <scope>NUCLEOTIDE SEQUENCE</scope>
    <source>
        <strain evidence="4">CBS2887</strain>
    </source>
</reference>
<feature type="domain" description="Aldehyde dehydrogenase" evidence="3">
    <location>
        <begin position="55"/>
        <end position="517"/>
    </location>
</feature>
<dbReference type="SUPFAM" id="SSF53720">
    <property type="entry name" value="ALDH-like"/>
    <property type="match status" value="1"/>
</dbReference>
<dbReference type="GO" id="GO:0006210">
    <property type="term" value="P:thymine catabolic process"/>
    <property type="evidence" value="ECO:0007669"/>
    <property type="project" value="TreeGrafter"/>
</dbReference>
<proteinExistence type="inferred from homology"/>
<keyword evidence="5" id="KW-1185">Reference proteome</keyword>
<dbReference type="InterPro" id="IPR016163">
    <property type="entry name" value="Ald_DH_C"/>
</dbReference>
<dbReference type="InterPro" id="IPR015590">
    <property type="entry name" value="Aldehyde_DH_dom"/>
</dbReference>
<dbReference type="Proteomes" id="UP000774326">
    <property type="component" value="Unassembled WGS sequence"/>
</dbReference>
<evidence type="ECO:0000256" key="1">
    <source>
        <dbReference type="ARBA" id="ARBA00009986"/>
    </source>
</evidence>
<sequence length="528" mass="57315">MLSRTAARVNKFHLRAIARSLSTVPSPFANVPTQHAREDFQQYNTTTYINNQHLKSDSKEWFDVLDPATNNVVTRVPQSTDAEMDAAIDAAAEAFKTFKNVSIIKRLELVFAYVEILKKNKEKLANLIVLEQGKSYSAAMADVYRGIQCAEYATVIVKETEGVSLEISSGVESKVVREPIGIIGSIMPFNFPVMIPLWTIPFIIATGNTTVIKPSEMCPGTCALLAELAAEVGVPKGVINIVHGKTATVKKLSTDPRISAVTFVGGNNAGKAVYSYATQNHKRVKVNLGAKNHVVVLPDVEKEVLLKGVVSGAYSSTGQVCLSTDIMFLVNDAKKYIPDIIETVKNLKVGPGFEDADFGPVVTKESLARLHEVIADAEAKGAEILVDGRNPVVEGEQYKNGNFIGATLIKGVKPGMRAWDEELFGPIFSLVETDSLDSTIDLINKNIFGNSVAIFTRDGANASKFVKEINIGQVGVNAAIPIGIAQHGFTSNKASFLGDLHFYGPSAFKFFTQPKTVITSWRGYDTHN</sequence>
<dbReference type="Pfam" id="PF00171">
    <property type="entry name" value="Aldedh"/>
    <property type="match status" value="1"/>
</dbReference>
<dbReference type="GO" id="GO:0004491">
    <property type="term" value="F:methylmalonate-semialdehyde dehydrogenase (acylating, NAD) activity"/>
    <property type="evidence" value="ECO:0007669"/>
    <property type="project" value="InterPro"/>
</dbReference>
<dbReference type="EMBL" id="JAEUBG010002181">
    <property type="protein sequence ID" value="KAH3685083.1"/>
    <property type="molecule type" value="Genomic_DNA"/>
</dbReference>
<comment type="caution">
    <text evidence="4">The sequence shown here is derived from an EMBL/GenBank/DDBJ whole genome shotgun (WGS) entry which is preliminary data.</text>
</comment>
<dbReference type="Gene3D" id="3.40.309.10">
    <property type="entry name" value="Aldehyde Dehydrogenase, Chain A, domain 2"/>
    <property type="match status" value="1"/>
</dbReference>
<dbReference type="Gene3D" id="3.40.605.10">
    <property type="entry name" value="Aldehyde Dehydrogenase, Chain A, domain 1"/>
    <property type="match status" value="1"/>
</dbReference>
<accession>A0A9P8TMJ3</accession>
<dbReference type="InterPro" id="IPR010061">
    <property type="entry name" value="MeMal-semiAld_DH"/>
</dbReference>